<feature type="region of interest" description="Disordered" evidence="5">
    <location>
        <begin position="54"/>
        <end position="95"/>
    </location>
</feature>
<dbReference type="PANTHER" id="PTHR30600">
    <property type="entry name" value="CYTOCHROME C PEROXIDASE-RELATED"/>
    <property type="match status" value="1"/>
</dbReference>
<dbReference type="GO" id="GO:0046872">
    <property type="term" value="F:metal ion binding"/>
    <property type="evidence" value="ECO:0007669"/>
    <property type="project" value="UniProtKB-KW"/>
</dbReference>
<organism evidence="7">
    <name type="scientific">Aetherobacter fasciculatus</name>
    <dbReference type="NCBI Taxonomy" id="888830"/>
    <lineage>
        <taxon>Bacteria</taxon>
        <taxon>Pseudomonadati</taxon>
        <taxon>Myxococcota</taxon>
        <taxon>Polyangia</taxon>
        <taxon>Polyangiales</taxon>
        <taxon>Polyangiaceae</taxon>
        <taxon>Aetherobacter</taxon>
    </lineage>
</organism>
<dbReference type="GO" id="GO:0020037">
    <property type="term" value="F:heme binding"/>
    <property type="evidence" value="ECO:0007669"/>
    <property type="project" value="InterPro"/>
</dbReference>
<dbReference type="InterPro" id="IPR036909">
    <property type="entry name" value="Cyt_c-like_dom_sf"/>
</dbReference>
<dbReference type="InterPro" id="IPR051395">
    <property type="entry name" value="Cytochrome_c_Peroxidase/MauG"/>
</dbReference>
<dbReference type="Gene3D" id="2.130.10.10">
    <property type="entry name" value="YVTN repeat-like/Quinoprotein amine dehydrogenase"/>
    <property type="match status" value="1"/>
</dbReference>
<evidence type="ECO:0000256" key="3">
    <source>
        <dbReference type="ARBA" id="ARBA00023004"/>
    </source>
</evidence>
<dbReference type="AlphaFoldDB" id="A0A3S7UUV7"/>
<accession>A0A3S7UUV7</accession>
<dbReference type="GO" id="GO:0004130">
    <property type="term" value="F:cytochrome-c peroxidase activity"/>
    <property type="evidence" value="ECO:0007669"/>
    <property type="project" value="TreeGrafter"/>
</dbReference>
<dbReference type="GO" id="GO:0009055">
    <property type="term" value="F:electron transfer activity"/>
    <property type="evidence" value="ECO:0007669"/>
    <property type="project" value="InterPro"/>
</dbReference>
<dbReference type="PROSITE" id="PS51007">
    <property type="entry name" value="CYTC"/>
    <property type="match status" value="2"/>
</dbReference>
<dbReference type="SUPFAM" id="SSF50969">
    <property type="entry name" value="YVTN repeat-like/Quinoprotein amine dehydrogenase"/>
    <property type="match status" value="1"/>
</dbReference>
<reference evidence="7" key="1">
    <citation type="journal article" date="2018" name="J. Ind. Microbiol. Biotechnol.">
        <title>Genome mining reveals uncommon alkylpyrones as type III PKS products from myxobacteria.</title>
        <authorList>
            <person name="Hug J.J."/>
            <person name="Panter F."/>
            <person name="Krug D."/>
            <person name="Muller R."/>
        </authorList>
    </citation>
    <scope>NUCLEOTIDE SEQUENCE</scope>
    <source>
        <strain evidence="7">MSr9330</strain>
    </source>
</reference>
<protein>
    <recommendedName>
        <fullName evidence="6">Cytochrome c domain-containing protein</fullName>
    </recommendedName>
</protein>
<evidence type="ECO:0000259" key="6">
    <source>
        <dbReference type="PROSITE" id="PS51007"/>
    </source>
</evidence>
<evidence type="ECO:0000256" key="2">
    <source>
        <dbReference type="ARBA" id="ARBA00022723"/>
    </source>
</evidence>
<dbReference type="Gene3D" id="1.10.760.10">
    <property type="entry name" value="Cytochrome c-like domain"/>
    <property type="match status" value="2"/>
</dbReference>
<dbReference type="SUPFAM" id="SSF46626">
    <property type="entry name" value="Cytochrome c"/>
    <property type="match status" value="2"/>
</dbReference>
<evidence type="ECO:0000256" key="1">
    <source>
        <dbReference type="ARBA" id="ARBA00022617"/>
    </source>
</evidence>
<feature type="domain" description="Cytochrome c" evidence="6">
    <location>
        <begin position="652"/>
        <end position="758"/>
    </location>
</feature>
<sequence length="758" mass="80781">MRARPLPASPLAARSASISRTGFDLDRGAFGARMRRAKSLALGIALAAAAGCGSQASTRSDDKPAAITDAAAPSADASAKENAAPRAPLAQREGQALVRSPSEAALYLADEDHSALRRVALTPDLTEAPAIADPPSIQYGDASEARVELPGRPAQVFATGDRVLVTVRDPGLLMVFSSGEAPKEIGRVALPYDAWGLAVSPDASVAYVTSAWSHKLTRIDLAALKVVWSVDVAREPRGVTVTADGAKVYVSHLVGADLTRVDVTGAGEPKVERVSFPADPLRTFAGDKSVSASLGYATILSPDGHRLFTARHALGALWSWQGNSTVDVLSTVTGEPVAVTRSGKPHGQATTEHLKNGPSWADHAGAFAVGAGRFTQPRAMVYRRKTHHLLVASEGRAMLAELDALNTAPGLIVNRLYRLGGLAPAEPTKIQIPPHCGAPTGVALSSDEDVAWVYCRTTDNVVAVRLTPDGVRGVSSETTFVAGGAFHRKLSPWGPFAYARLAVPAAKESLALGRRLFFDAEEPVVSGDMACAGCHPDGRDDGHVWREIVDNGFTKTSQFRAGPSLAVGMEQKPYGVARQTPMLAGRVNALGPYGWHGESATLVDRIKAGFSLHRDNQMATDGATMRMRAEPLAEFLRTGLVPPPREPRELDAEEQKGKEIFASAKTKCVTCHVPSSELTDRSSLALRGFRALPLFDEDPRKDYKVPSLFYVGSTAPYYHDGSEASLEDLIEHNQDRMGRTSHLTKGERAELVAYLKTL</sequence>
<feature type="compositionally biased region" description="Low complexity" evidence="5">
    <location>
        <begin position="65"/>
        <end position="84"/>
    </location>
</feature>
<evidence type="ECO:0000256" key="5">
    <source>
        <dbReference type="SAM" id="MobiDB-lite"/>
    </source>
</evidence>
<evidence type="ECO:0000313" key="7">
    <source>
        <dbReference type="EMBL" id="AYM52534.1"/>
    </source>
</evidence>
<dbReference type="InterPro" id="IPR011044">
    <property type="entry name" value="Quino_amine_DH_bsu"/>
</dbReference>
<dbReference type="EMBL" id="MH908877">
    <property type="protein sequence ID" value="AYM52534.1"/>
    <property type="molecule type" value="Genomic_DNA"/>
</dbReference>
<dbReference type="InterPro" id="IPR015943">
    <property type="entry name" value="WD40/YVTN_repeat-like_dom_sf"/>
</dbReference>
<feature type="domain" description="Cytochrome c" evidence="6">
    <location>
        <begin position="508"/>
        <end position="640"/>
    </location>
</feature>
<keyword evidence="2 4" id="KW-0479">Metal-binding</keyword>
<keyword evidence="1 4" id="KW-0349">Heme</keyword>
<evidence type="ECO:0000256" key="4">
    <source>
        <dbReference type="PROSITE-ProRule" id="PRU00433"/>
    </source>
</evidence>
<keyword evidence="3 4" id="KW-0408">Iron</keyword>
<dbReference type="InterPro" id="IPR009056">
    <property type="entry name" value="Cyt_c-like_dom"/>
</dbReference>
<proteinExistence type="predicted"/>
<name>A0A3S7UUV7_9BACT</name>